<dbReference type="RefSeq" id="XP_013336102.1">
    <property type="nucleotide sequence ID" value="XM_013480648.1"/>
</dbReference>
<accession>U6MAD2</accession>
<evidence type="ECO:0000313" key="4">
    <source>
        <dbReference type="Proteomes" id="UP000030763"/>
    </source>
</evidence>
<dbReference type="Proteomes" id="UP000030763">
    <property type="component" value="Unassembled WGS sequence"/>
</dbReference>
<reference evidence="3" key="1">
    <citation type="submission" date="2013-10" db="EMBL/GenBank/DDBJ databases">
        <title>Genomic analysis of the causative agents of coccidiosis in chickens.</title>
        <authorList>
            <person name="Reid A.J."/>
            <person name="Blake D."/>
            <person name="Billington K."/>
            <person name="Browne H."/>
            <person name="Dunn M."/>
            <person name="Hung S."/>
            <person name="Kawahara F."/>
            <person name="Miranda-Saavedra D."/>
            <person name="Mourier T."/>
            <person name="Nagra H."/>
            <person name="Otto T.D."/>
            <person name="Rawlings N."/>
            <person name="Sanchez A."/>
            <person name="Sanders M."/>
            <person name="Subramaniam C."/>
            <person name="Tay Y."/>
            <person name="Dear P."/>
            <person name="Doerig C."/>
            <person name="Gruber A."/>
            <person name="Parkinson J."/>
            <person name="Shirley M."/>
            <person name="Wan K.L."/>
            <person name="Berriman M."/>
            <person name="Tomley F."/>
            <person name="Pain A."/>
        </authorList>
    </citation>
    <scope>NUCLEOTIDE SEQUENCE [LARGE SCALE GENOMIC DNA]</scope>
    <source>
        <strain evidence="3">Weybridge</strain>
    </source>
</reference>
<dbReference type="OrthoDB" id="347609at2759"/>
<name>U6MAD2_EIMMA</name>
<feature type="region of interest" description="Disordered" evidence="1">
    <location>
        <begin position="103"/>
        <end position="175"/>
    </location>
</feature>
<feature type="compositionally biased region" description="Basic and acidic residues" evidence="1">
    <location>
        <begin position="143"/>
        <end position="162"/>
    </location>
</feature>
<reference evidence="3" key="2">
    <citation type="submission" date="2013-10" db="EMBL/GenBank/DDBJ databases">
        <authorList>
            <person name="Aslett M."/>
        </authorList>
    </citation>
    <scope>NUCLEOTIDE SEQUENCE [LARGE SCALE GENOMIC DNA]</scope>
    <source>
        <strain evidence="3">Weybridge</strain>
    </source>
</reference>
<evidence type="ECO:0000313" key="3">
    <source>
        <dbReference type="EMBL" id="CDJ59454.1"/>
    </source>
</evidence>
<feature type="compositionally biased region" description="Acidic residues" evidence="1">
    <location>
        <begin position="204"/>
        <end position="224"/>
    </location>
</feature>
<keyword evidence="2" id="KW-0472">Membrane</keyword>
<feature type="region of interest" description="Disordered" evidence="1">
    <location>
        <begin position="190"/>
        <end position="229"/>
    </location>
</feature>
<keyword evidence="2" id="KW-0812">Transmembrane</keyword>
<keyword evidence="2" id="KW-1133">Transmembrane helix</keyword>
<organism evidence="3 4">
    <name type="scientific">Eimeria maxima</name>
    <name type="common">Coccidian parasite</name>
    <dbReference type="NCBI Taxonomy" id="5804"/>
    <lineage>
        <taxon>Eukaryota</taxon>
        <taxon>Sar</taxon>
        <taxon>Alveolata</taxon>
        <taxon>Apicomplexa</taxon>
        <taxon>Conoidasida</taxon>
        <taxon>Coccidia</taxon>
        <taxon>Eucoccidiorida</taxon>
        <taxon>Eimeriorina</taxon>
        <taxon>Eimeriidae</taxon>
        <taxon>Eimeria</taxon>
    </lineage>
</organism>
<keyword evidence="4" id="KW-1185">Reference proteome</keyword>
<protein>
    <submittedName>
        <fullName evidence="3">Uncharacterized protein</fullName>
    </submittedName>
</protein>
<gene>
    <name evidence="3" type="ORF">EMWEY_00022240</name>
</gene>
<sequence>MESSLHARQEPWTGVADPAQQKCPPRSREHSLSLRVVFATTISVVAILVSFSTCKALRSREHLAGEAQRRLAEGEQGPEKDVNSIVEGCLDLEAAMGVLQQGAVSSSRGEPPHRATQLVSMLSEAEAKESVSGSLPAESQLHPGEKEVDDHNCSEPEVDKPVHAHNPPTLASVERGKSTVVASALDPEPWIGAIPRIDPHSSEQEMDESSSATDDESETDEESDIPPRKRRRVRGFKEIIWSGDIRSHPYVRLPVLEEGVVPKNLEVSTLFYQRPLRLSLYANMLAIRNLFAKETLNQNEADHLVTVIEKVVPIVWLQGQRGPRGRSPIHTVEHLGNCFIAFDAILSAAEILGNSMQLHLWWDDFTASFDTTFRLTPPGLGLTELAEFHAQFSRRIIVALNTYKTGERPPLEEVVALKRLLFCYPLGRHRLKDPRWDPWRRDGECSS</sequence>
<feature type="transmembrane region" description="Helical" evidence="2">
    <location>
        <begin position="32"/>
        <end position="51"/>
    </location>
</feature>
<dbReference type="AlphaFoldDB" id="U6MAD2"/>
<proteinExistence type="predicted"/>
<evidence type="ECO:0000256" key="2">
    <source>
        <dbReference type="SAM" id="Phobius"/>
    </source>
</evidence>
<dbReference type="EMBL" id="HG720423">
    <property type="protein sequence ID" value="CDJ59454.1"/>
    <property type="molecule type" value="Genomic_DNA"/>
</dbReference>
<dbReference type="GeneID" id="25336210"/>
<dbReference type="VEuPathDB" id="ToxoDB:EMWEY_00022240"/>
<evidence type="ECO:0000256" key="1">
    <source>
        <dbReference type="SAM" id="MobiDB-lite"/>
    </source>
</evidence>
<feature type="region of interest" description="Disordered" evidence="1">
    <location>
        <begin position="1"/>
        <end position="27"/>
    </location>
</feature>